<evidence type="ECO:0000313" key="3">
    <source>
        <dbReference type="EMBL" id="MFC4987414.1"/>
    </source>
</evidence>
<sequence length="192" mass="20821">MSTKADPTVEVKFDQKAYERLSAVTDTPADFLHEAAMDRVELAEAIAYTRDEGFHGPKGFAKLADDTYPNWPLGSVLGIELESMGDGESRWRMEVGAEHANPMGTMHGGVLCDIGDAALSTAFMSTLEDSQLFTTVDLRVNFLRPVRTGRLVANGRVIHRGHTIGMAESEVTNEDDELVAKLSGTCMTLGDG</sequence>
<dbReference type="Pfam" id="PF03061">
    <property type="entry name" value="4HBT"/>
    <property type="match status" value="1"/>
</dbReference>
<dbReference type="InterPro" id="IPR052723">
    <property type="entry name" value="Acyl-CoA_thioesterase_PaaI"/>
</dbReference>
<keyword evidence="1 3" id="KW-0378">Hydrolase</keyword>
<keyword evidence="4" id="KW-1185">Reference proteome</keyword>
<dbReference type="PANTHER" id="PTHR42856">
    <property type="entry name" value="ACYL-COENZYME A THIOESTERASE PAAI"/>
    <property type="match status" value="1"/>
</dbReference>
<accession>A0ABD5QEA8</accession>
<dbReference type="CDD" id="cd03443">
    <property type="entry name" value="PaaI_thioesterase"/>
    <property type="match status" value="1"/>
</dbReference>
<dbReference type="InterPro" id="IPR003736">
    <property type="entry name" value="PAAI_dom"/>
</dbReference>
<evidence type="ECO:0000313" key="4">
    <source>
        <dbReference type="Proteomes" id="UP001595925"/>
    </source>
</evidence>
<dbReference type="GO" id="GO:0016787">
    <property type="term" value="F:hydrolase activity"/>
    <property type="evidence" value="ECO:0007669"/>
    <property type="project" value="UniProtKB-KW"/>
</dbReference>
<evidence type="ECO:0000256" key="1">
    <source>
        <dbReference type="ARBA" id="ARBA00022801"/>
    </source>
</evidence>
<reference evidence="3 4" key="1">
    <citation type="journal article" date="2019" name="Int. J. Syst. Evol. Microbiol.">
        <title>The Global Catalogue of Microorganisms (GCM) 10K type strain sequencing project: providing services to taxonomists for standard genome sequencing and annotation.</title>
        <authorList>
            <consortium name="The Broad Institute Genomics Platform"/>
            <consortium name="The Broad Institute Genome Sequencing Center for Infectious Disease"/>
            <person name="Wu L."/>
            <person name="Ma J."/>
        </authorList>
    </citation>
    <scope>NUCLEOTIDE SEQUENCE [LARGE SCALE GENOMIC DNA]</scope>
    <source>
        <strain evidence="3 4">CGMCC 1.15824</strain>
    </source>
</reference>
<comment type="caution">
    <text evidence="3">The sequence shown here is derived from an EMBL/GenBank/DDBJ whole genome shotgun (WGS) entry which is preliminary data.</text>
</comment>
<dbReference type="NCBIfam" id="TIGR00369">
    <property type="entry name" value="unchar_dom_1"/>
    <property type="match status" value="1"/>
</dbReference>
<organism evidence="3 4">
    <name type="scientific">Saliphagus infecundisoli</name>
    <dbReference type="NCBI Taxonomy" id="1849069"/>
    <lineage>
        <taxon>Archaea</taxon>
        <taxon>Methanobacteriati</taxon>
        <taxon>Methanobacteriota</taxon>
        <taxon>Stenosarchaea group</taxon>
        <taxon>Halobacteria</taxon>
        <taxon>Halobacteriales</taxon>
        <taxon>Natrialbaceae</taxon>
        <taxon>Saliphagus</taxon>
    </lineage>
</organism>
<dbReference type="PANTHER" id="PTHR42856:SF1">
    <property type="entry name" value="ACYL-COENZYME A THIOESTERASE PAAI"/>
    <property type="match status" value="1"/>
</dbReference>
<dbReference type="InterPro" id="IPR029069">
    <property type="entry name" value="HotDog_dom_sf"/>
</dbReference>
<dbReference type="AlphaFoldDB" id="A0ABD5QEA8"/>
<evidence type="ECO:0000259" key="2">
    <source>
        <dbReference type="Pfam" id="PF03061"/>
    </source>
</evidence>
<dbReference type="EMBL" id="JBHSJG010000024">
    <property type="protein sequence ID" value="MFC4987414.1"/>
    <property type="molecule type" value="Genomic_DNA"/>
</dbReference>
<protein>
    <submittedName>
        <fullName evidence="3">PaaI family thioesterase</fullName>
        <ecNumber evidence="3">3.1.2.-</ecNumber>
    </submittedName>
</protein>
<dbReference type="SUPFAM" id="SSF54637">
    <property type="entry name" value="Thioesterase/thiol ester dehydrase-isomerase"/>
    <property type="match status" value="1"/>
</dbReference>
<name>A0ABD5QEA8_9EURY</name>
<dbReference type="EC" id="3.1.2.-" evidence="3"/>
<dbReference type="Gene3D" id="3.10.129.10">
    <property type="entry name" value="Hotdog Thioesterase"/>
    <property type="match status" value="1"/>
</dbReference>
<feature type="domain" description="Thioesterase" evidence="2">
    <location>
        <begin position="103"/>
        <end position="180"/>
    </location>
</feature>
<gene>
    <name evidence="3" type="ORF">ACFPFO_06495</name>
</gene>
<proteinExistence type="predicted"/>
<dbReference type="InterPro" id="IPR006683">
    <property type="entry name" value="Thioestr_dom"/>
</dbReference>
<dbReference type="RefSeq" id="WP_224829719.1">
    <property type="nucleotide sequence ID" value="NZ_JAIVEF010000025.1"/>
</dbReference>
<dbReference type="Proteomes" id="UP001595925">
    <property type="component" value="Unassembled WGS sequence"/>
</dbReference>